<feature type="domain" description="DUF4143" evidence="2">
    <location>
        <begin position="221"/>
        <end position="364"/>
    </location>
</feature>
<dbReference type="InterPro" id="IPR025420">
    <property type="entry name" value="DUF4143"/>
</dbReference>
<keyword evidence="3" id="KW-0547">Nucleotide-binding</keyword>
<name>A0ABR7DRC6_9BACT</name>
<comment type="caution">
    <text evidence="3">The sequence shown here is derived from an EMBL/GenBank/DDBJ whole genome shotgun (WGS) entry which is preliminary data.</text>
</comment>
<evidence type="ECO:0000313" key="4">
    <source>
        <dbReference type="Proteomes" id="UP000651475"/>
    </source>
</evidence>
<keyword evidence="3" id="KW-0067">ATP-binding</keyword>
<evidence type="ECO:0000313" key="3">
    <source>
        <dbReference type="EMBL" id="MBC5633907.1"/>
    </source>
</evidence>
<dbReference type="Proteomes" id="UP000651475">
    <property type="component" value="Unassembled WGS sequence"/>
</dbReference>
<sequence length="422" mass="49410">MDKSIIKSIILQNQERIEAIPLQKRKMDFDEKGNYVLVGLRRAGKSFMLYQNIQERIRTGKSQREDILYINFEDDRLQIGGLEDFDTLITAYHEIYTERKPIVYLDEIQIINGWEKFARRLADTQYRVFITGSNANMLSREIATTLGGRFIAREIYPFSFEEYLIYKGIKLDANWEYAPIATKVRGLFDEYFHYGGFAEIFNRADKREWINSLCQKILLGDIIARNDIRNAPLIRLLVKKLAESVMQPTTQTRLLNILQSTGIKLGRNTISEYLSYMDDAFLTFSITNYTDSLAERISNLKRYFSDNGLLNNYLFDPTTKLLENLVAVTLLKKYGGYEEDNLYYYNKGVEVDFYVPSQELAIQVSYNISDLDTRERETKALYKMATVFPLKKLMIITMDQETTIQEDENSIEVIPIWKWLLK</sequence>
<keyword evidence="4" id="KW-1185">Reference proteome</keyword>
<dbReference type="PANTHER" id="PTHR33295">
    <property type="entry name" value="ATPASE"/>
    <property type="match status" value="1"/>
</dbReference>
<dbReference type="SUPFAM" id="SSF52540">
    <property type="entry name" value="P-loop containing nucleoside triphosphate hydrolases"/>
    <property type="match status" value="1"/>
</dbReference>
<dbReference type="Pfam" id="PF13173">
    <property type="entry name" value="AAA_14"/>
    <property type="match status" value="1"/>
</dbReference>
<dbReference type="PANTHER" id="PTHR33295:SF8">
    <property type="entry name" value="AAA+ ATPASE DOMAIN-CONTAINING PROTEIN"/>
    <property type="match status" value="1"/>
</dbReference>
<dbReference type="EMBL" id="JACOOJ010000027">
    <property type="protein sequence ID" value="MBC5633907.1"/>
    <property type="molecule type" value="Genomic_DNA"/>
</dbReference>
<gene>
    <name evidence="3" type="ORF">H8S65_14200</name>
</gene>
<organism evidence="3 4">
    <name type="scientific">Parabacteroides hominis</name>
    <dbReference type="NCBI Taxonomy" id="2763057"/>
    <lineage>
        <taxon>Bacteria</taxon>
        <taxon>Pseudomonadati</taxon>
        <taxon>Bacteroidota</taxon>
        <taxon>Bacteroidia</taxon>
        <taxon>Bacteroidales</taxon>
        <taxon>Tannerellaceae</taxon>
        <taxon>Parabacteroides</taxon>
    </lineage>
</organism>
<dbReference type="GO" id="GO:0005524">
    <property type="term" value="F:ATP binding"/>
    <property type="evidence" value="ECO:0007669"/>
    <property type="project" value="UniProtKB-KW"/>
</dbReference>
<dbReference type="InterPro" id="IPR027417">
    <property type="entry name" value="P-loop_NTPase"/>
</dbReference>
<evidence type="ECO:0000259" key="2">
    <source>
        <dbReference type="Pfam" id="PF13635"/>
    </source>
</evidence>
<dbReference type="RefSeq" id="WP_186930585.1">
    <property type="nucleotide sequence ID" value="NZ_JACOOJ010000027.1"/>
</dbReference>
<proteinExistence type="predicted"/>
<dbReference type="InterPro" id="IPR041682">
    <property type="entry name" value="AAA_14"/>
</dbReference>
<dbReference type="Pfam" id="PF13635">
    <property type="entry name" value="DUF4143"/>
    <property type="match status" value="1"/>
</dbReference>
<accession>A0ABR7DRC6</accession>
<evidence type="ECO:0000259" key="1">
    <source>
        <dbReference type="Pfam" id="PF13173"/>
    </source>
</evidence>
<reference evidence="3 4" key="1">
    <citation type="submission" date="2020-08" db="EMBL/GenBank/DDBJ databases">
        <title>Genome public.</title>
        <authorList>
            <person name="Liu C."/>
            <person name="Sun Q."/>
        </authorList>
    </citation>
    <scope>NUCLEOTIDE SEQUENCE [LARGE SCALE GENOMIC DNA]</scope>
    <source>
        <strain evidence="3 4">NSJ-79</strain>
    </source>
</reference>
<feature type="domain" description="AAA" evidence="1">
    <location>
        <begin position="35"/>
        <end position="164"/>
    </location>
</feature>
<protein>
    <submittedName>
        <fullName evidence="3">ATP-binding protein</fullName>
    </submittedName>
</protein>